<keyword evidence="2" id="KW-0808">Transferase</keyword>
<evidence type="ECO:0000256" key="1">
    <source>
        <dbReference type="ARBA" id="ARBA00001938"/>
    </source>
</evidence>
<dbReference type="GO" id="GO:0016407">
    <property type="term" value="F:acetyltransferase activity"/>
    <property type="evidence" value="ECO:0007669"/>
    <property type="project" value="TreeGrafter"/>
</dbReference>
<evidence type="ECO:0000256" key="3">
    <source>
        <dbReference type="ARBA" id="ARBA00023315"/>
    </source>
</evidence>
<protein>
    <submittedName>
        <fullName evidence="5">2-oxo acid dehydrogenase subunit E2</fullName>
    </submittedName>
</protein>
<dbReference type="Proteomes" id="UP000323380">
    <property type="component" value="Unassembled WGS sequence"/>
</dbReference>
<dbReference type="InterPro" id="IPR001078">
    <property type="entry name" value="2-oxoacid_DH_actylTfrase"/>
</dbReference>
<accession>A0A5D0NL54</accession>
<keyword evidence="6" id="KW-1185">Reference proteome</keyword>
<reference evidence="5 6" key="1">
    <citation type="submission" date="2019-08" db="EMBL/GenBank/DDBJ databases">
        <title>Actinomadura sp. nov. CYP1-5 isolated from mountain soil.</title>
        <authorList>
            <person name="Songsumanus A."/>
            <person name="Kuncharoen N."/>
            <person name="Kudo T."/>
            <person name="Yuki M."/>
            <person name="Igarashi Y."/>
            <person name="Tanasupawat S."/>
        </authorList>
    </citation>
    <scope>NUCLEOTIDE SEQUENCE [LARGE SCALE GENOMIC DNA]</scope>
    <source>
        <strain evidence="5 6">JCM 14158</strain>
    </source>
</reference>
<comment type="cofactor">
    <cofactor evidence="1">
        <name>(R)-lipoate</name>
        <dbReference type="ChEBI" id="CHEBI:83088"/>
    </cofactor>
</comment>
<organism evidence="5 6">
    <name type="scientific">Actinomadura chibensis</name>
    <dbReference type="NCBI Taxonomy" id="392828"/>
    <lineage>
        <taxon>Bacteria</taxon>
        <taxon>Bacillati</taxon>
        <taxon>Actinomycetota</taxon>
        <taxon>Actinomycetes</taxon>
        <taxon>Streptosporangiales</taxon>
        <taxon>Thermomonosporaceae</taxon>
        <taxon>Actinomadura</taxon>
    </lineage>
</organism>
<dbReference type="InterPro" id="IPR050743">
    <property type="entry name" value="2-oxoacid_DH_E2_comp"/>
</dbReference>
<evidence type="ECO:0000256" key="2">
    <source>
        <dbReference type="ARBA" id="ARBA00022679"/>
    </source>
</evidence>
<dbReference type="PANTHER" id="PTHR43178:SF5">
    <property type="entry name" value="LIPOAMIDE ACYLTRANSFERASE COMPONENT OF BRANCHED-CHAIN ALPHA-KETO ACID DEHYDROGENASE COMPLEX, MITOCHONDRIAL"/>
    <property type="match status" value="1"/>
</dbReference>
<name>A0A5D0NL54_9ACTN</name>
<dbReference type="EMBL" id="VSFG01000004">
    <property type="protein sequence ID" value="TYB44988.1"/>
    <property type="molecule type" value="Genomic_DNA"/>
</dbReference>
<evidence type="ECO:0000259" key="4">
    <source>
        <dbReference type="Pfam" id="PF00198"/>
    </source>
</evidence>
<gene>
    <name evidence="5" type="ORF">FXF69_22965</name>
</gene>
<feature type="domain" description="2-oxoacid dehydrogenase acyltransferase catalytic" evidence="4">
    <location>
        <begin position="13"/>
        <end position="218"/>
    </location>
</feature>
<dbReference type="GO" id="GO:0031405">
    <property type="term" value="F:lipoic acid binding"/>
    <property type="evidence" value="ECO:0007669"/>
    <property type="project" value="TreeGrafter"/>
</dbReference>
<dbReference type="AlphaFoldDB" id="A0A5D0NL54"/>
<keyword evidence="3" id="KW-0012">Acyltransferase</keyword>
<dbReference type="RefSeq" id="WP_067902761.1">
    <property type="nucleotide sequence ID" value="NZ_VSFG01000004.1"/>
</dbReference>
<dbReference type="Gene3D" id="3.30.559.10">
    <property type="entry name" value="Chloramphenicol acetyltransferase-like domain"/>
    <property type="match status" value="1"/>
</dbReference>
<dbReference type="SUPFAM" id="SSF52777">
    <property type="entry name" value="CoA-dependent acyltransferases"/>
    <property type="match status" value="1"/>
</dbReference>
<comment type="caution">
    <text evidence="5">The sequence shown here is derived from an EMBL/GenBank/DDBJ whole genome shotgun (WGS) entry which is preliminary data.</text>
</comment>
<evidence type="ECO:0000313" key="6">
    <source>
        <dbReference type="Proteomes" id="UP000323380"/>
    </source>
</evidence>
<dbReference type="GO" id="GO:0005737">
    <property type="term" value="C:cytoplasm"/>
    <property type="evidence" value="ECO:0007669"/>
    <property type="project" value="TreeGrafter"/>
</dbReference>
<dbReference type="InterPro" id="IPR023213">
    <property type="entry name" value="CAT-like_dom_sf"/>
</dbReference>
<proteinExistence type="predicted"/>
<dbReference type="PANTHER" id="PTHR43178">
    <property type="entry name" value="DIHYDROLIPOAMIDE ACETYLTRANSFERASE COMPONENT OF PYRUVATE DEHYDROGENASE COMPLEX"/>
    <property type="match status" value="1"/>
</dbReference>
<dbReference type="Pfam" id="PF00198">
    <property type="entry name" value="2-oxoacid_dh"/>
    <property type="match status" value="1"/>
</dbReference>
<dbReference type="STRING" id="1220554.GCA_001552135_07248"/>
<evidence type="ECO:0000313" key="5">
    <source>
        <dbReference type="EMBL" id="TYB44988.1"/>
    </source>
</evidence>
<sequence>MAERTVAAQTPQRADRRPITGVRRMIADRMALSHRTIPGVHVVEEMDVTDVPLNRILAVTVAAVARAVADHPLFNAHVEEAHLTVFDRCDVGVAVDTERGLMVPVVREPAAKSVEEIAAEVTALARRARSGRLDRRDLTDPTITVTSPGRRGGVLATPLVNPPQTAIVGVHRAVDRPVVRGGAITIRTIANLTVTFDHRVIDGAEAGEFAIALARRIERGPEPPDTSESA</sequence>